<gene>
    <name evidence="2" type="ORF">AQJ66_02590</name>
</gene>
<organism evidence="2 3">
    <name type="scientific">Streptomyces bungoensis</name>
    <dbReference type="NCBI Taxonomy" id="285568"/>
    <lineage>
        <taxon>Bacteria</taxon>
        <taxon>Bacillati</taxon>
        <taxon>Actinomycetota</taxon>
        <taxon>Actinomycetes</taxon>
        <taxon>Kitasatosporales</taxon>
        <taxon>Streptomycetaceae</taxon>
        <taxon>Streptomyces</taxon>
    </lineage>
</organism>
<protein>
    <submittedName>
        <fullName evidence="2">Uncharacterized protein</fullName>
    </submittedName>
</protein>
<reference evidence="2 3" key="1">
    <citation type="submission" date="2015-10" db="EMBL/GenBank/DDBJ databases">
        <title>Draft genome sequence of Streptomyces bungoensis DSM 41781, type strain for the species Streptomyces bungoensis.</title>
        <authorList>
            <person name="Ruckert C."/>
            <person name="Winkler A."/>
            <person name="Kalinowski J."/>
            <person name="Kampfer P."/>
            <person name="Glaeser S."/>
        </authorList>
    </citation>
    <scope>NUCLEOTIDE SEQUENCE [LARGE SCALE GENOMIC DNA]</scope>
    <source>
        <strain evidence="2 3">DSM 41781</strain>
    </source>
</reference>
<dbReference type="OrthoDB" id="2083198at2"/>
<feature type="transmembrane region" description="Helical" evidence="1">
    <location>
        <begin position="12"/>
        <end position="32"/>
    </location>
</feature>
<proteinExistence type="predicted"/>
<keyword evidence="1" id="KW-0472">Membrane</keyword>
<evidence type="ECO:0000313" key="2">
    <source>
        <dbReference type="EMBL" id="KUN89966.1"/>
    </source>
</evidence>
<accession>A0A124I5H5</accession>
<dbReference type="RefSeq" id="WP_061915732.1">
    <property type="nucleotide sequence ID" value="NZ_KQ948851.1"/>
</dbReference>
<comment type="caution">
    <text evidence="2">The sequence shown here is derived from an EMBL/GenBank/DDBJ whole genome shotgun (WGS) entry which is preliminary data.</text>
</comment>
<dbReference type="EMBL" id="LMWX01000003">
    <property type="protein sequence ID" value="KUN89966.1"/>
    <property type="molecule type" value="Genomic_DNA"/>
</dbReference>
<feature type="transmembrane region" description="Helical" evidence="1">
    <location>
        <begin position="164"/>
        <end position="184"/>
    </location>
</feature>
<dbReference type="AlphaFoldDB" id="A0A124I5H5"/>
<evidence type="ECO:0000256" key="1">
    <source>
        <dbReference type="SAM" id="Phobius"/>
    </source>
</evidence>
<keyword evidence="1" id="KW-0812">Transmembrane</keyword>
<evidence type="ECO:0000313" key="3">
    <source>
        <dbReference type="Proteomes" id="UP000053024"/>
    </source>
</evidence>
<sequence length="253" mass="27588">MLWLDDYERRARLAPGLLALLSINVALAVLGLSKAPVVVSVVTALSLAGGPVALAEVVRHQGRKAQETLWAAWGGSPTIQKLRLREEGQNTLQREIWRKAVSSVTGVALPSLRSENGNPVRADEAFEVAVGQLRNLTRNAEKFPLIHAENRSYGFQRNVYGIRWVARAIAFGVGLGVLAYMLWLARIDHQPALTPVNILALVATGGCFVMWWLLPSPGRLQSAAERYAYELLQAAVVLDAEQNAAPEAAQQQP</sequence>
<feature type="transmembrane region" description="Helical" evidence="1">
    <location>
        <begin position="38"/>
        <end position="58"/>
    </location>
</feature>
<dbReference type="Proteomes" id="UP000053024">
    <property type="component" value="Unassembled WGS sequence"/>
</dbReference>
<keyword evidence="3" id="KW-1185">Reference proteome</keyword>
<name>A0A124I5H5_9ACTN</name>
<dbReference type="STRING" id="285568.AQJ66_02590"/>
<feature type="transmembrane region" description="Helical" evidence="1">
    <location>
        <begin position="196"/>
        <end position="214"/>
    </location>
</feature>
<keyword evidence="1" id="KW-1133">Transmembrane helix</keyword>